<protein>
    <submittedName>
        <fullName evidence="1">Uncharacterized protein</fullName>
    </submittedName>
</protein>
<gene>
    <name evidence="1" type="ORF">QFC21_000001</name>
</gene>
<sequence>MSLDVESPMEAMRATMLQIQQRLQEQMQAQAQQQRDFEARIQALLIVNKDAVEASKVPITPTPDAVNEPADQPLDDAAKHIPIPSKHHLGPPLGFGYQQPKFSQTSYVREPSFPHSYADHVPSSVQTTHTKIKPSDLPKFTGEKGDDVETWIEQLSAIFEANKCTINEITAFLSVILKDTALKWFTRLRPKGRSHFPTWTHWQEGLRQRFLKANYLAEKKRQWKKPYVFDEHTPEAELILDILDGLPDYMLPTLKSSITPDMDLLDFRRILLDYEKGLRWNGPWNSRKQDNAYTP</sequence>
<keyword evidence="2" id="KW-1185">Reference proteome</keyword>
<proteinExistence type="predicted"/>
<dbReference type="EMBL" id="JASBWT010000001">
    <property type="protein sequence ID" value="KAJ9108681.1"/>
    <property type="molecule type" value="Genomic_DNA"/>
</dbReference>
<dbReference type="Proteomes" id="UP001227268">
    <property type="component" value="Unassembled WGS sequence"/>
</dbReference>
<evidence type="ECO:0000313" key="2">
    <source>
        <dbReference type="Proteomes" id="UP001227268"/>
    </source>
</evidence>
<organism evidence="1 2">
    <name type="scientific">Naganishia friedmannii</name>
    <dbReference type="NCBI Taxonomy" id="89922"/>
    <lineage>
        <taxon>Eukaryota</taxon>
        <taxon>Fungi</taxon>
        <taxon>Dikarya</taxon>
        <taxon>Basidiomycota</taxon>
        <taxon>Agaricomycotina</taxon>
        <taxon>Tremellomycetes</taxon>
        <taxon>Filobasidiales</taxon>
        <taxon>Filobasidiaceae</taxon>
        <taxon>Naganishia</taxon>
    </lineage>
</organism>
<comment type="caution">
    <text evidence="1">The sequence shown here is derived from an EMBL/GenBank/DDBJ whole genome shotgun (WGS) entry which is preliminary data.</text>
</comment>
<reference evidence="1" key="1">
    <citation type="submission" date="2023-04" db="EMBL/GenBank/DDBJ databases">
        <title>Draft Genome sequencing of Naganishia species isolated from polar environments using Oxford Nanopore Technology.</title>
        <authorList>
            <person name="Leo P."/>
            <person name="Venkateswaran K."/>
        </authorList>
    </citation>
    <scope>NUCLEOTIDE SEQUENCE</scope>
    <source>
        <strain evidence="1">MNA-CCFEE 5423</strain>
    </source>
</reference>
<accession>A0ACC2WBA2</accession>
<evidence type="ECO:0000313" key="1">
    <source>
        <dbReference type="EMBL" id="KAJ9108681.1"/>
    </source>
</evidence>
<name>A0ACC2WBA2_9TREE</name>